<evidence type="ECO:0000313" key="2">
    <source>
        <dbReference type="Proteomes" id="UP000008392"/>
    </source>
</evidence>
<dbReference type="eggNOG" id="ENOG5032R37">
    <property type="taxonomic scope" value="Bacteria"/>
</dbReference>
<keyword evidence="2" id="KW-1185">Reference proteome</keyword>
<proteinExistence type="predicted"/>
<accession>G0AAI4</accession>
<dbReference type="EMBL" id="CP002745">
    <property type="protein sequence ID" value="AEK63198.1"/>
    <property type="molecule type" value="Genomic_DNA"/>
</dbReference>
<reference evidence="1 2" key="3">
    <citation type="journal article" date="2008" name="FEMS Microbiol. Ecol.">
        <title>Identification and characterization of genes underlying chitinolysis in Collimonas fungivorans Ter331.</title>
        <authorList>
            <person name="Fritsche K."/>
            <person name="de Boer W."/>
            <person name="Gerards S."/>
            <person name="van den Berg M."/>
            <person name="van Veen J.A."/>
            <person name="Leveau J.H."/>
        </authorList>
    </citation>
    <scope>NUCLEOTIDE SEQUENCE [LARGE SCALE GENOMIC DNA]</scope>
    <source>
        <strain evidence="1 2">Ter331</strain>
    </source>
</reference>
<reference evidence="1 2" key="4">
    <citation type="journal article" date="2010" name="Environ. Microbiol.">
        <title>The bacterial genus Collimonas: mycophagy, weathering and other adaptive solutions to life in oligotrophic soil environments.</title>
        <authorList>
            <person name="Leveau J.H."/>
            <person name="Uroz S."/>
            <person name="de Boer W."/>
        </authorList>
    </citation>
    <scope>NUCLEOTIDE SEQUENCE [LARGE SCALE GENOMIC DNA]</scope>
    <source>
        <strain evidence="1 2">Ter331</strain>
    </source>
</reference>
<name>G0AAI4_COLFT</name>
<organism evidence="1 2">
    <name type="scientific">Collimonas fungivorans (strain Ter331)</name>
    <dbReference type="NCBI Taxonomy" id="1005048"/>
    <lineage>
        <taxon>Bacteria</taxon>
        <taxon>Pseudomonadati</taxon>
        <taxon>Pseudomonadota</taxon>
        <taxon>Betaproteobacteria</taxon>
        <taxon>Burkholderiales</taxon>
        <taxon>Oxalobacteraceae</taxon>
        <taxon>Collimonas</taxon>
    </lineage>
</organism>
<gene>
    <name evidence="1" type="ordered locus">CFU_3374</name>
</gene>
<dbReference type="KEGG" id="cfu:CFU_3374"/>
<reference evidence="2" key="6">
    <citation type="submission" date="2011-05" db="EMBL/GenBank/DDBJ databases">
        <title>Complete sequence of Collimonas fungivorans Ter331.</title>
        <authorList>
            <person name="Leveau J.H."/>
        </authorList>
    </citation>
    <scope>NUCLEOTIDE SEQUENCE [LARGE SCALE GENOMIC DNA]</scope>
    <source>
        <strain evidence="2">Ter331</strain>
    </source>
</reference>
<dbReference type="Proteomes" id="UP000008392">
    <property type="component" value="Chromosome"/>
</dbReference>
<reference evidence="1 2" key="5">
    <citation type="journal article" date="2011" name="ISME J.">
        <title>Dual transcriptional profiling of a bacterial/fungal confrontation: Collimonas fungivorans versus Aspergillus niger.</title>
        <authorList>
            <person name="Mela F."/>
            <person name="Fritsche K."/>
            <person name="de Boer W."/>
            <person name="van Veen J.A."/>
            <person name="de Graaff L.H."/>
            <person name="van den Berg M."/>
            <person name="Leveau J.H."/>
        </authorList>
    </citation>
    <scope>NUCLEOTIDE SEQUENCE [LARGE SCALE GENOMIC DNA]</scope>
    <source>
        <strain evidence="1 2">Ter331</strain>
    </source>
</reference>
<dbReference type="STRING" id="1005048.CFU_3374"/>
<dbReference type="AlphaFoldDB" id="G0AAI4"/>
<reference evidence="1 2" key="1">
    <citation type="journal article" date="2004" name="Environ. Microbiol.">
        <title>Phylogeny-function analysis of (meta)genomic libraries: screening for expression of ribosomal RNA genes by large-insert library fluorescent in situ hybridization (LIL-FISH).</title>
        <authorList>
            <person name="Leveau J.H."/>
            <person name="Gerards S."/>
            <person name="de Boer W."/>
            <person name="van Veen J.A."/>
        </authorList>
    </citation>
    <scope>NUCLEOTIDE SEQUENCE [LARGE SCALE GENOMIC DNA]</scope>
    <source>
        <strain evidence="1 2">Ter331</strain>
    </source>
</reference>
<sequence length="211" mass="23177">MSATTQGVNMHQIHIKELPALCAALAGGYFGGLFRIDGKLYANIVAGHEGELTGAWNKSLKTVEAARSYSDGLANTDAMVAAGSKLANAARSLRIGGFDDWHIGARDVVELMYRHFKPGTCAENMYRAGDNPSSVPPGYPYTKQSPVQASDPAFQEGGPEALEDSWYWSSTQDAALPDYAWMQYFDNGYQDNNRKSNEYRARAVRRLLVIE</sequence>
<evidence type="ECO:0000313" key="1">
    <source>
        <dbReference type="EMBL" id="AEK63198.1"/>
    </source>
</evidence>
<reference evidence="1 2" key="2">
    <citation type="journal article" date="2006" name="J. Microbiol. Methods">
        <title>Genomic flank-sequencing of plasposon insertion sites for rapid identification of functional genes.</title>
        <authorList>
            <person name="Leveau J.H."/>
            <person name="Gerards S."/>
            <person name="Fritsche K."/>
            <person name="Zondag G."/>
            <person name="van Veen J.A."/>
        </authorList>
    </citation>
    <scope>NUCLEOTIDE SEQUENCE [LARGE SCALE GENOMIC DNA]</scope>
    <source>
        <strain evidence="1 2">Ter331</strain>
    </source>
</reference>
<protein>
    <recommendedName>
        <fullName evidence="3">DUF1566 domain-containing protein</fullName>
    </recommendedName>
</protein>
<dbReference type="HOGENOM" id="CLU_098648_0_0_4"/>
<evidence type="ECO:0008006" key="3">
    <source>
        <dbReference type="Google" id="ProtNLM"/>
    </source>
</evidence>